<dbReference type="Pfam" id="PF20211">
    <property type="entry name" value="DUF6571"/>
    <property type="match status" value="1"/>
</dbReference>
<reference evidence="2 3" key="1">
    <citation type="journal article" date="2019" name="Int. J. Syst. Evol. Microbiol.">
        <title>The Global Catalogue of Microorganisms (GCM) 10K type strain sequencing project: providing services to taxonomists for standard genome sequencing and annotation.</title>
        <authorList>
            <consortium name="The Broad Institute Genomics Platform"/>
            <consortium name="The Broad Institute Genome Sequencing Center for Infectious Disease"/>
            <person name="Wu L."/>
            <person name="Ma J."/>
        </authorList>
    </citation>
    <scope>NUCLEOTIDE SEQUENCE [LARGE SCALE GENOMIC DNA]</scope>
    <source>
        <strain evidence="2 3">JCM 13929</strain>
    </source>
</reference>
<name>A0ABN2FC59_9ACTN</name>
<organism evidence="2 3">
    <name type="scientific">Nonomuraea maheshkhaliensis</name>
    <dbReference type="NCBI Taxonomy" id="419590"/>
    <lineage>
        <taxon>Bacteria</taxon>
        <taxon>Bacillati</taxon>
        <taxon>Actinomycetota</taxon>
        <taxon>Actinomycetes</taxon>
        <taxon>Streptosporangiales</taxon>
        <taxon>Streptosporangiaceae</taxon>
        <taxon>Nonomuraea</taxon>
    </lineage>
</organism>
<dbReference type="EMBL" id="BAAAMU010000025">
    <property type="protein sequence ID" value="GAA1638006.1"/>
    <property type="molecule type" value="Genomic_DNA"/>
</dbReference>
<accession>A0ABN2FC59</accession>
<protein>
    <recommendedName>
        <fullName evidence="1">DUF6571 domain-containing protein</fullName>
    </recommendedName>
</protein>
<keyword evidence="3" id="KW-1185">Reference proteome</keyword>
<dbReference type="InterPro" id="IPR046701">
    <property type="entry name" value="DUF6571"/>
</dbReference>
<dbReference type="RefSeq" id="WP_346106567.1">
    <property type="nucleotide sequence ID" value="NZ_BAAAMU010000025.1"/>
</dbReference>
<dbReference type="Proteomes" id="UP001500064">
    <property type="component" value="Unassembled WGS sequence"/>
</dbReference>
<evidence type="ECO:0000313" key="3">
    <source>
        <dbReference type="Proteomes" id="UP001500064"/>
    </source>
</evidence>
<gene>
    <name evidence="2" type="ORF">GCM10009733_038910</name>
</gene>
<sequence>MMSPEPTPLGIDPALMTQLISLMKRLSRTVPEVGAQVDKALNTVQLTLYGPGTARDVGHQIGAKVPDLQRRLDLMLAAQKVALDASRSLWADESKWLSDTPAAGAATAKRLADALRTGMKNGTIDKATLDELRKHQDDPYFAVAFATQMPPHELKQLLSSLYRRQNTASGADPEVLAELDKLSAALSTILGTASRGAGDMKLPKGYVDQLLKHLDTPETTFALNKLLRTGKFDDAFLREVATKVYDHERAQPQDSLYWRNIMPATQPANHLPAAYKDPMAAVAAALANNPRAAQDFFTDPKRKPLDYLMRERVWYEATDSDLGHALEAATTTFRDHDLPPGQSRGYTSALIASWTMRFWSNPAVQSNLRNTRQSVGNILSSYASDLHRVSGQRTSQQPGVLTVPDPDPRLKGVQPYGALLDRDGVMKVMKWAFEDPLALKTVVTAHGQYSINVLNERAAKVAAQNRSEFEEWRRAHPEATTAEINAERQRILEDRMSGAGGAGFSSDVERLSRTLFVITDAGNLAKINKADANDRMFGAFKDAVTSVANLAPGPQGKISSMLFDKGKTAVFGQVTGQQGAVARSQAQSTLGQSMAMFSDITSDVMMRHGLFGDGEVPAATHPHASVNHPRGSAGAFVEGNKIVPWSQMTQEQRDAYEEWQGLGDVAQVFRGPMKAVQDGFKQVGGSESAGP</sequence>
<comment type="caution">
    <text evidence="2">The sequence shown here is derived from an EMBL/GenBank/DDBJ whole genome shotgun (WGS) entry which is preliminary data.</text>
</comment>
<evidence type="ECO:0000259" key="1">
    <source>
        <dbReference type="Pfam" id="PF20211"/>
    </source>
</evidence>
<evidence type="ECO:0000313" key="2">
    <source>
        <dbReference type="EMBL" id="GAA1638006.1"/>
    </source>
</evidence>
<feature type="domain" description="DUF6571" evidence="1">
    <location>
        <begin position="99"/>
        <end position="301"/>
    </location>
</feature>
<proteinExistence type="predicted"/>